<proteinExistence type="predicted"/>
<comment type="caution">
    <text evidence="1">The sequence shown here is derived from an EMBL/GenBank/DDBJ whole genome shotgun (WGS) entry which is preliminary data.</text>
</comment>
<dbReference type="AlphaFoldDB" id="A0A6A3GTU5"/>
<evidence type="ECO:0000313" key="1">
    <source>
        <dbReference type="EMBL" id="KAE8960328.1"/>
    </source>
</evidence>
<keyword evidence="3" id="KW-1185">Reference proteome</keyword>
<protein>
    <submittedName>
        <fullName evidence="1">Uncharacterized protein</fullName>
    </submittedName>
</protein>
<dbReference type="EMBL" id="QXFU01006689">
    <property type="protein sequence ID" value="KAE8960328.1"/>
    <property type="molecule type" value="Genomic_DNA"/>
</dbReference>
<dbReference type="PROSITE" id="PS51257">
    <property type="entry name" value="PROKAR_LIPOPROTEIN"/>
    <property type="match status" value="1"/>
</dbReference>
<evidence type="ECO:0000313" key="2">
    <source>
        <dbReference type="EMBL" id="KAE9289638.1"/>
    </source>
</evidence>
<evidence type="ECO:0000313" key="3">
    <source>
        <dbReference type="Proteomes" id="UP000434957"/>
    </source>
</evidence>
<reference evidence="1 4" key="1">
    <citation type="submission" date="2018-09" db="EMBL/GenBank/DDBJ databases">
        <title>Genomic investigation of the strawberry pathogen Phytophthora fragariae indicates pathogenicity is determined by transcriptional variation in three key races.</title>
        <authorList>
            <person name="Adams T.M."/>
            <person name="Armitage A.D."/>
            <person name="Sobczyk M.K."/>
            <person name="Bates H.J."/>
            <person name="Dunwell J.M."/>
            <person name="Nellist C.F."/>
            <person name="Harrison R.J."/>
        </authorList>
    </citation>
    <scope>NUCLEOTIDE SEQUENCE [LARGE SCALE GENOMIC DNA]</scope>
    <source>
        <strain evidence="1 4">SCRP324</strain>
        <strain evidence="2 3">SCRP333</strain>
    </source>
</reference>
<accession>A0A6A3GTU5</accession>
<dbReference type="Proteomes" id="UP000434957">
    <property type="component" value="Unassembled WGS sequence"/>
</dbReference>
<evidence type="ECO:0000313" key="4">
    <source>
        <dbReference type="Proteomes" id="UP000435112"/>
    </source>
</evidence>
<organism evidence="1 4">
    <name type="scientific">Phytophthora rubi</name>
    <dbReference type="NCBI Taxonomy" id="129364"/>
    <lineage>
        <taxon>Eukaryota</taxon>
        <taxon>Sar</taxon>
        <taxon>Stramenopiles</taxon>
        <taxon>Oomycota</taxon>
        <taxon>Peronosporomycetes</taxon>
        <taxon>Peronosporales</taxon>
        <taxon>Peronosporaceae</taxon>
        <taxon>Phytophthora</taxon>
    </lineage>
</organism>
<dbReference type="Proteomes" id="UP000435112">
    <property type="component" value="Unassembled WGS sequence"/>
</dbReference>
<name>A0A6A3GTU5_9STRA</name>
<gene>
    <name evidence="1" type="ORF">PR002_g30254</name>
    <name evidence="2" type="ORF">PR003_g25500</name>
</gene>
<sequence length="125" mass="13664">MRFRLSAWTATGSTSCALGVHPGSAAASAGSTTLWTSGAWYDTSYSFPWPSRGSLDVSPAPGVSCDSSAELSSAELRSAKFFLVIFKVNSACLVPCYRRNVRRCFVSLRRVSVHIQHFLYPIEHL</sequence>
<dbReference type="EMBL" id="QXFT01003074">
    <property type="protein sequence ID" value="KAE9289638.1"/>
    <property type="molecule type" value="Genomic_DNA"/>
</dbReference>